<dbReference type="GO" id="GO:0016763">
    <property type="term" value="F:pentosyltransferase activity"/>
    <property type="evidence" value="ECO:0007669"/>
    <property type="project" value="TreeGrafter"/>
</dbReference>
<feature type="transmembrane region" description="Helical" evidence="8">
    <location>
        <begin position="24"/>
        <end position="42"/>
    </location>
</feature>
<keyword evidence="2" id="KW-1003">Cell membrane</keyword>
<keyword evidence="6 8" id="KW-1133">Transmembrane helix</keyword>
<evidence type="ECO:0000256" key="8">
    <source>
        <dbReference type="SAM" id="Phobius"/>
    </source>
</evidence>
<dbReference type="GO" id="GO:0005886">
    <property type="term" value="C:plasma membrane"/>
    <property type="evidence" value="ECO:0007669"/>
    <property type="project" value="UniProtKB-SubCell"/>
</dbReference>
<dbReference type="Proteomes" id="UP000034591">
    <property type="component" value="Unassembled WGS sequence"/>
</dbReference>
<feature type="transmembrane region" description="Helical" evidence="8">
    <location>
        <begin position="203"/>
        <end position="225"/>
    </location>
</feature>
<feature type="transmembrane region" description="Helical" evidence="8">
    <location>
        <begin position="311"/>
        <end position="330"/>
    </location>
</feature>
<feature type="transmembrane region" description="Helical" evidence="8">
    <location>
        <begin position="366"/>
        <end position="387"/>
    </location>
</feature>
<protein>
    <recommendedName>
        <fullName evidence="9">Glycosyltransferase RgtA/B/C/D-like domain-containing protein</fullName>
    </recommendedName>
</protein>
<dbReference type="InterPro" id="IPR050297">
    <property type="entry name" value="LipidA_mod_glycosyltrf_83"/>
</dbReference>
<proteinExistence type="predicted"/>
<evidence type="ECO:0000256" key="1">
    <source>
        <dbReference type="ARBA" id="ARBA00004651"/>
    </source>
</evidence>
<feature type="domain" description="Glycosyltransferase RgtA/B/C/D-like" evidence="9">
    <location>
        <begin position="86"/>
        <end position="216"/>
    </location>
</feature>
<name>A0A0G0H546_9BACT</name>
<evidence type="ECO:0000256" key="2">
    <source>
        <dbReference type="ARBA" id="ARBA00022475"/>
    </source>
</evidence>
<feature type="transmembrane region" description="Helical" evidence="8">
    <location>
        <begin position="132"/>
        <end position="148"/>
    </location>
</feature>
<evidence type="ECO:0000259" key="9">
    <source>
        <dbReference type="Pfam" id="PF13231"/>
    </source>
</evidence>
<dbReference type="PANTHER" id="PTHR33908">
    <property type="entry name" value="MANNOSYLTRANSFERASE YKCB-RELATED"/>
    <property type="match status" value="1"/>
</dbReference>
<evidence type="ECO:0000256" key="6">
    <source>
        <dbReference type="ARBA" id="ARBA00022989"/>
    </source>
</evidence>
<dbReference type="GO" id="GO:0009103">
    <property type="term" value="P:lipopolysaccharide biosynthetic process"/>
    <property type="evidence" value="ECO:0007669"/>
    <property type="project" value="UniProtKB-ARBA"/>
</dbReference>
<keyword evidence="7 8" id="KW-0472">Membrane</keyword>
<keyword evidence="5 8" id="KW-0812">Transmembrane</keyword>
<accession>A0A0G0H546</accession>
<dbReference type="STRING" id="1618545.US53_C0023G0017"/>
<sequence length="532" mass="62024">MLLLKKYFEGWFKGVIGEVISNKANYLLLSLILLVAFFIRAYRAGDLMGFYFDQGRDAMVVWKLWHEGKLFLIGPVTGLAGIFLGPFYYYLIAPFYLLGGGDPVYPAVFLAFLSSLAILVLYIMGAKMQSRSAGIIAVFIATFSYYIFLSGRWLANPTPLLLTSMLLLWTMWEIAVNKKKYWLWTVVALSIGVSLQFEAASAVFYIPMIIVFAIWLYAKDVYFYFKRDKNNMPVHSDFVRVALYFLTAIFVFFLTLLPQFLFNLRHENILLNNFKRIFIEEKSFRSNFWDVLPIRLKYFWEVYSSKVYPGWVTYSKVFTILSALAIGVHFKELWKNKTLQVFIIFLGVPMIGFIFFQGNAGNIYDYYMTGYYLPMILLFALGLGYIWERDSGKIAIMLFFITFFALNGRLVRNYLNDDLKGPAYVSLGNEKMAVDWVYRDAVKFNEFNVDVYVPPVIPHAYDYLFLWQGTLHCGKSLCGKVDRRTEIVYVLFEQDPPHPERLETWFSKYSDSSVIEEEIRYGGITVQRRRRI</sequence>
<gene>
    <name evidence="10" type="ORF">US53_C0023G0017</name>
</gene>
<feature type="transmembrane region" description="Helical" evidence="8">
    <location>
        <begin position="394"/>
        <end position="411"/>
    </location>
</feature>
<evidence type="ECO:0000313" key="11">
    <source>
        <dbReference type="Proteomes" id="UP000034591"/>
    </source>
</evidence>
<comment type="subcellular location">
    <subcellularLocation>
        <location evidence="1">Cell membrane</location>
        <topology evidence="1">Multi-pass membrane protein</topology>
    </subcellularLocation>
</comment>
<evidence type="ECO:0000313" key="10">
    <source>
        <dbReference type="EMBL" id="KKQ37262.1"/>
    </source>
</evidence>
<feature type="transmembrane region" description="Helical" evidence="8">
    <location>
        <begin position="237"/>
        <end position="262"/>
    </location>
</feature>
<evidence type="ECO:0000256" key="7">
    <source>
        <dbReference type="ARBA" id="ARBA00023136"/>
    </source>
</evidence>
<comment type="caution">
    <text evidence="10">The sequence shown here is derived from an EMBL/GenBank/DDBJ whole genome shotgun (WGS) entry which is preliminary data.</text>
</comment>
<feature type="transmembrane region" description="Helical" evidence="8">
    <location>
        <begin position="70"/>
        <end position="92"/>
    </location>
</feature>
<dbReference type="InterPro" id="IPR038731">
    <property type="entry name" value="RgtA/B/C-like"/>
</dbReference>
<dbReference type="PANTHER" id="PTHR33908:SF11">
    <property type="entry name" value="MEMBRANE PROTEIN"/>
    <property type="match status" value="1"/>
</dbReference>
<evidence type="ECO:0000256" key="3">
    <source>
        <dbReference type="ARBA" id="ARBA00022676"/>
    </source>
</evidence>
<keyword evidence="3" id="KW-0328">Glycosyltransferase</keyword>
<feature type="transmembrane region" description="Helical" evidence="8">
    <location>
        <begin position="342"/>
        <end position="360"/>
    </location>
</feature>
<feature type="transmembrane region" description="Helical" evidence="8">
    <location>
        <begin position="104"/>
        <end position="125"/>
    </location>
</feature>
<dbReference type="AlphaFoldDB" id="A0A0G0H546"/>
<keyword evidence="4" id="KW-0808">Transferase</keyword>
<organism evidence="10 11">
    <name type="scientific">Candidatus Woesebacteria bacterium GW2011_GWA1_37_7</name>
    <dbReference type="NCBI Taxonomy" id="1618545"/>
    <lineage>
        <taxon>Bacteria</taxon>
        <taxon>Candidatus Woeseibacteriota</taxon>
    </lineage>
</organism>
<reference evidence="10 11" key="1">
    <citation type="journal article" date="2015" name="Nature">
        <title>rRNA introns, odd ribosomes, and small enigmatic genomes across a large radiation of phyla.</title>
        <authorList>
            <person name="Brown C.T."/>
            <person name="Hug L.A."/>
            <person name="Thomas B.C."/>
            <person name="Sharon I."/>
            <person name="Castelle C.J."/>
            <person name="Singh A."/>
            <person name="Wilkins M.J."/>
            <person name="Williams K.H."/>
            <person name="Banfield J.F."/>
        </authorList>
    </citation>
    <scope>NUCLEOTIDE SEQUENCE [LARGE SCALE GENOMIC DNA]</scope>
</reference>
<dbReference type="Pfam" id="PF13231">
    <property type="entry name" value="PMT_2"/>
    <property type="match status" value="1"/>
</dbReference>
<evidence type="ECO:0000256" key="5">
    <source>
        <dbReference type="ARBA" id="ARBA00022692"/>
    </source>
</evidence>
<evidence type="ECO:0000256" key="4">
    <source>
        <dbReference type="ARBA" id="ARBA00022679"/>
    </source>
</evidence>
<dbReference type="EMBL" id="LBTI01000023">
    <property type="protein sequence ID" value="KKQ37262.1"/>
    <property type="molecule type" value="Genomic_DNA"/>
</dbReference>